<comment type="caution">
    <text evidence="2">The sequence shown here is derived from an EMBL/GenBank/DDBJ whole genome shotgun (WGS) entry which is preliminary data.</text>
</comment>
<feature type="transmembrane region" description="Helical" evidence="1">
    <location>
        <begin position="47"/>
        <end position="67"/>
    </location>
</feature>
<proteinExistence type="predicted"/>
<dbReference type="OrthoDB" id="7949130at2"/>
<dbReference type="PANTHER" id="PTHR41795">
    <property type="entry name" value="EXOPOLYSACCHARIDE SYNTHESIS PROTEIN"/>
    <property type="match status" value="1"/>
</dbReference>
<name>A0A4S2H489_9PROT</name>
<organism evidence="2 3">
    <name type="scientific">Marinicauda algicola</name>
    <dbReference type="NCBI Taxonomy" id="2029849"/>
    <lineage>
        <taxon>Bacteria</taxon>
        <taxon>Pseudomonadati</taxon>
        <taxon>Pseudomonadota</taxon>
        <taxon>Alphaproteobacteria</taxon>
        <taxon>Maricaulales</taxon>
        <taxon>Maricaulaceae</taxon>
        <taxon>Marinicauda</taxon>
    </lineage>
</organism>
<evidence type="ECO:0000313" key="3">
    <source>
        <dbReference type="Proteomes" id="UP000308054"/>
    </source>
</evidence>
<accession>A0A4S2H489</accession>
<dbReference type="EMBL" id="SRXW01000001">
    <property type="protein sequence ID" value="TGY90218.1"/>
    <property type="molecule type" value="Genomic_DNA"/>
</dbReference>
<keyword evidence="1" id="KW-0472">Membrane</keyword>
<dbReference type="AlphaFoldDB" id="A0A4S2H489"/>
<keyword evidence="1" id="KW-1133">Transmembrane helix</keyword>
<evidence type="ECO:0000256" key="1">
    <source>
        <dbReference type="SAM" id="Phobius"/>
    </source>
</evidence>
<keyword evidence="1" id="KW-0812">Transmembrane</keyword>
<keyword evidence="3" id="KW-1185">Reference proteome</keyword>
<reference evidence="2 3" key="1">
    <citation type="journal article" date="2017" name="Int. J. Syst. Evol. Microbiol.">
        <title>Marinicauda algicola sp. nov., isolated from a marine red alga Rhodosorus marinus.</title>
        <authorList>
            <person name="Jeong S.E."/>
            <person name="Jeon S.H."/>
            <person name="Chun B.H."/>
            <person name="Kim D.W."/>
            <person name="Jeon C.O."/>
        </authorList>
    </citation>
    <scope>NUCLEOTIDE SEQUENCE [LARGE SCALE GENOMIC DNA]</scope>
    <source>
        <strain evidence="2 3">JCM 31718</strain>
    </source>
</reference>
<gene>
    <name evidence="2" type="ORF">E5163_03585</name>
</gene>
<dbReference type="InterPro" id="IPR010331">
    <property type="entry name" value="ExoD"/>
</dbReference>
<dbReference type="Proteomes" id="UP000308054">
    <property type="component" value="Unassembled WGS sequence"/>
</dbReference>
<feature type="transmembrane region" description="Helical" evidence="1">
    <location>
        <begin position="178"/>
        <end position="201"/>
    </location>
</feature>
<protein>
    <submittedName>
        <fullName evidence="2">Exopolysaccharide biosynthesis protein</fullName>
    </submittedName>
</protein>
<dbReference type="PIRSF" id="PIRSF033239">
    <property type="entry name" value="ExoD"/>
    <property type="match status" value="1"/>
</dbReference>
<sequence length="223" mass="23740">MSDYQDPIDEDVLPHGGLVAALEAIHAAAPEGGLRLIDFMEGLGERAFGVVLFALAIPVCIPFLYGVPQIVALPMMALSLQMAIGRAEPWLPARFKARMIAKADLARMARGARKWFGWLEALARPRLVWLSGPRAEQAVGAVFILFCASILVPLPLTNSTPGIAIAIASLGLITRDGLLVLAGLVLGLVWIAILTAGFLILGEAFAGVLKDFIYSLLGMERGA</sequence>
<dbReference type="PANTHER" id="PTHR41795:SF1">
    <property type="entry name" value="EXOPOLYSACCHARIDE SYNTHESIS PROTEIN"/>
    <property type="match status" value="1"/>
</dbReference>
<dbReference type="Pfam" id="PF06055">
    <property type="entry name" value="ExoD"/>
    <property type="match status" value="1"/>
</dbReference>
<dbReference type="RefSeq" id="WP_135994716.1">
    <property type="nucleotide sequence ID" value="NZ_CP071057.1"/>
</dbReference>
<evidence type="ECO:0000313" key="2">
    <source>
        <dbReference type="EMBL" id="TGY90218.1"/>
    </source>
</evidence>